<dbReference type="RefSeq" id="WP_014918389.1">
    <property type="nucleotide sequence ID" value="NZ_CP019581.1"/>
</dbReference>
<dbReference type="Proteomes" id="UP000267945">
    <property type="component" value="Chromosome"/>
</dbReference>
<reference evidence="1 2" key="1">
    <citation type="submission" date="2017-02" db="EMBL/GenBank/DDBJ databases">
        <title>Complete genome sequence of Lactobacillus helveticus.</title>
        <authorList>
            <person name="Kim J.F."/>
            <person name="Chung Y."/>
            <person name="Kwak M."/>
        </authorList>
    </citation>
    <scope>NUCLEOTIDE SEQUENCE [LARGE SCALE GENOMIC DNA]</scope>
    <source>
        <strain evidence="1 2">LH5</strain>
    </source>
</reference>
<evidence type="ECO:0000313" key="1">
    <source>
        <dbReference type="EMBL" id="AZK92270.1"/>
    </source>
</evidence>
<dbReference type="InterPro" id="IPR014985">
    <property type="entry name" value="WbqC"/>
</dbReference>
<name>A0A3Q8SRD9_LACHE</name>
<organism evidence="1 2">
    <name type="scientific">Lactobacillus helveticus</name>
    <name type="common">Lactobacillus suntoryeus</name>
    <dbReference type="NCBI Taxonomy" id="1587"/>
    <lineage>
        <taxon>Bacteria</taxon>
        <taxon>Bacillati</taxon>
        <taxon>Bacillota</taxon>
        <taxon>Bacilli</taxon>
        <taxon>Lactobacillales</taxon>
        <taxon>Lactobacillaceae</taxon>
        <taxon>Lactobacillus</taxon>
    </lineage>
</organism>
<proteinExistence type="predicted"/>
<dbReference type="EMBL" id="CP019581">
    <property type="protein sequence ID" value="AZK92270.1"/>
    <property type="molecule type" value="Genomic_DNA"/>
</dbReference>
<dbReference type="Pfam" id="PF08889">
    <property type="entry name" value="WbqC"/>
    <property type="match status" value="1"/>
</dbReference>
<sequence>MIINFFLILLLTVFSIITDLFIFCNISGVYKGITNKIVIWIIGFITILLAIFSPTRLFDSFIFQAYNHEKYFLDVYPLIKKLIMYPTNNLADFNMNFVTKLLEYLNVNTKLIKSSDFHITSKKKNKVLDILMKLHATTYLSGKESYFNYLNLSNFQSRNINIKLINYNFNSLYERDSILRLLFSYNPEEVIEILNCNGKEENP</sequence>
<accession>A0A3Q8SRD9</accession>
<dbReference type="GeneID" id="99756052"/>
<dbReference type="AlphaFoldDB" id="A0A3Q8SRD9"/>
<protein>
    <submittedName>
        <fullName evidence="1">WbqC-like protein family protein</fullName>
    </submittedName>
</protein>
<gene>
    <name evidence="1" type="ORF">LH5_02084</name>
</gene>
<evidence type="ECO:0000313" key="2">
    <source>
        <dbReference type="Proteomes" id="UP000267945"/>
    </source>
</evidence>